<organism evidence="3 4">
    <name type="scientific">Macrostomum lignano</name>
    <dbReference type="NCBI Taxonomy" id="282301"/>
    <lineage>
        <taxon>Eukaryota</taxon>
        <taxon>Metazoa</taxon>
        <taxon>Spiralia</taxon>
        <taxon>Lophotrochozoa</taxon>
        <taxon>Platyhelminthes</taxon>
        <taxon>Rhabditophora</taxon>
        <taxon>Macrostomorpha</taxon>
        <taxon>Macrostomida</taxon>
        <taxon>Macrostomidae</taxon>
        <taxon>Macrostomum</taxon>
    </lineage>
</organism>
<evidence type="ECO:0000256" key="1">
    <source>
        <dbReference type="SAM" id="SignalP"/>
    </source>
</evidence>
<dbReference type="PANTHER" id="PTHR34737:SF2">
    <property type="entry name" value="EF-HAND DOMAIN-CONTAINING PROTEIN"/>
    <property type="match status" value="1"/>
</dbReference>
<feature type="signal peptide" evidence="1">
    <location>
        <begin position="1"/>
        <end position="24"/>
    </location>
</feature>
<name>A0A1I8G570_9PLAT</name>
<dbReference type="InterPro" id="IPR057626">
    <property type="entry name" value="S-S_Temptin"/>
</dbReference>
<feature type="domain" description="Temptin Cys/Cys disulfide" evidence="2">
    <location>
        <begin position="23"/>
        <end position="120"/>
    </location>
</feature>
<protein>
    <submittedName>
        <fullName evidence="4">Temptin</fullName>
    </submittedName>
</protein>
<keyword evidence="1" id="KW-0732">Signal</keyword>
<sequence>MKLFLGLAPAALLLLLLGSATVDAFKTLQAKIPNGANVNNPCQAGTQWPGVGHWNKDGGGERNPFGIAFKSNGFVWNSTICQLDSDQDGRSNGEELGDPQCVWTEGGTPERTDGITHPGICEPVNSENCMRLNGNNIPCGSTTIKSAFGLLYVMLLANILVR</sequence>
<dbReference type="AlphaFoldDB" id="A0A1I8G570"/>
<evidence type="ECO:0000313" key="3">
    <source>
        <dbReference type="Proteomes" id="UP000095280"/>
    </source>
</evidence>
<evidence type="ECO:0000313" key="4">
    <source>
        <dbReference type="WBParaSite" id="maker-uti_cns_0000865-snap-gene-0.2-mRNA-1"/>
    </source>
</evidence>
<reference evidence="4" key="1">
    <citation type="submission" date="2016-11" db="UniProtKB">
        <authorList>
            <consortium name="WormBaseParasite"/>
        </authorList>
    </citation>
    <scope>IDENTIFICATION</scope>
</reference>
<dbReference type="WBParaSite" id="maker-uti_cns_0000865-snap-gene-0.2-mRNA-1">
    <property type="protein sequence ID" value="maker-uti_cns_0000865-snap-gene-0.2-mRNA-1"/>
    <property type="gene ID" value="maker-uti_cns_0000865-snap-gene-0.2"/>
</dbReference>
<proteinExistence type="predicted"/>
<dbReference type="InterPro" id="IPR055313">
    <property type="entry name" value="Temptin-like"/>
</dbReference>
<accession>A0A1I8G570</accession>
<feature type="chain" id="PRO_5009319121" evidence="1">
    <location>
        <begin position="25"/>
        <end position="162"/>
    </location>
</feature>
<keyword evidence="3" id="KW-1185">Reference proteome</keyword>
<dbReference type="PANTHER" id="PTHR34737">
    <property type="entry name" value="EF-HAND DOMAIN-CONTAINING PROTEIN"/>
    <property type="match status" value="1"/>
</dbReference>
<dbReference type="Pfam" id="PF24784">
    <property type="entry name" value="Temptin_C"/>
    <property type="match status" value="1"/>
</dbReference>
<evidence type="ECO:0000259" key="2">
    <source>
        <dbReference type="Pfam" id="PF24784"/>
    </source>
</evidence>
<dbReference type="Proteomes" id="UP000095280">
    <property type="component" value="Unplaced"/>
</dbReference>